<keyword evidence="3" id="KW-1185">Reference proteome</keyword>
<dbReference type="AlphaFoldDB" id="A0A1C4CMD2"/>
<proteinExistence type="predicted"/>
<sequence length="193" mass="21629">MPRYNNKHMRLLPRHYLLLIIGLPAMAQTPKKGLHFTSSIQQKITVYNGTIFVNGNKAHQLDPEAINYGSKRNRLVENEGTVFLFLDIAPLQKLYVFRIDHSNADSVLSAASSDVKDLDHDGLLEFGGSDATQAYPSADSAYYVPTHYYEIARGRITPDAELTQKMDKKINGVYLANPLNPNGQCCKVIPKKH</sequence>
<evidence type="ECO:0000256" key="1">
    <source>
        <dbReference type="SAM" id="SignalP"/>
    </source>
</evidence>
<dbReference type="Proteomes" id="UP000242818">
    <property type="component" value="Unassembled WGS sequence"/>
</dbReference>
<reference evidence="2 3" key="1">
    <citation type="submission" date="2016-08" db="EMBL/GenBank/DDBJ databases">
        <authorList>
            <person name="Seilhamer J.J."/>
        </authorList>
    </citation>
    <scope>NUCLEOTIDE SEQUENCE [LARGE SCALE GENOMIC DNA]</scope>
    <source>
        <strain evidence="2 3">A37T2</strain>
    </source>
</reference>
<dbReference type="STRING" id="1335309.GA0116948_104199"/>
<organism evidence="2 3">
    <name type="scientific">Chitinophaga costaii</name>
    <dbReference type="NCBI Taxonomy" id="1335309"/>
    <lineage>
        <taxon>Bacteria</taxon>
        <taxon>Pseudomonadati</taxon>
        <taxon>Bacteroidota</taxon>
        <taxon>Chitinophagia</taxon>
        <taxon>Chitinophagales</taxon>
        <taxon>Chitinophagaceae</taxon>
        <taxon>Chitinophaga</taxon>
    </lineage>
</organism>
<feature type="chain" id="PRO_5008690008" evidence="1">
    <location>
        <begin position="28"/>
        <end position="193"/>
    </location>
</feature>
<protein>
    <submittedName>
        <fullName evidence="2">Uncharacterized protein</fullName>
    </submittedName>
</protein>
<accession>A0A1C4CMD2</accession>
<name>A0A1C4CMD2_9BACT</name>
<evidence type="ECO:0000313" key="3">
    <source>
        <dbReference type="Proteomes" id="UP000242818"/>
    </source>
</evidence>
<gene>
    <name evidence="2" type="ORF">GA0116948_104199</name>
</gene>
<keyword evidence="1" id="KW-0732">Signal</keyword>
<dbReference type="EMBL" id="FMAR01000004">
    <property type="protein sequence ID" value="SCC20222.1"/>
    <property type="molecule type" value="Genomic_DNA"/>
</dbReference>
<evidence type="ECO:0000313" key="2">
    <source>
        <dbReference type="EMBL" id="SCC20222.1"/>
    </source>
</evidence>
<feature type="signal peptide" evidence="1">
    <location>
        <begin position="1"/>
        <end position="27"/>
    </location>
</feature>